<keyword evidence="2" id="KW-1185">Reference proteome</keyword>
<reference evidence="1 2" key="1">
    <citation type="journal article" date="2016" name="Mol. Biol. Evol.">
        <title>Comparative Genomics of Early-Diverging Mushroom-Forming Fungi Provides Insights into the Origins of Lignocellulose Decay Capabilities.</title>
        <authorList>
            <person name="Nagy L.G."/>
            <person name="Riley R."/>
            <person name="Tritt A."/>
            <person name="Adam C."/>
            <person name="Daum C."/>
            <person name="Floudas D."/>
            <person name="Sun H."/>
            <person name="Yadav J.S."/>
            <person name="Pangilinan J."/>
            <person name="Larsson K.H."/>
            <person name="Matsuura K."/>
            <person name="Barry K."/>
            <person name="Labutti K."/>
            <person name="Kuo R."/>
            <person name="Ohm R.A."/>
            <person name="Bhattacharya S.S."/>
            <person name="Shirouzu T."/>
            <person name="Yoshinaga Y."/>
            <person name="Martin F.M."/>
            <person name="Grigoriev I.V."/>
            <person name="Hibbett D.S."/>
        </authorList>
    </citation>
    <scope>NUCLEOTIDE SEQUENCE [LARGE SCALE GENOMIC DNA]</scope>
    <source>
        <strain evidence="1 2">TUFC12733</strain>
    </source>
</reference>
<sequence>MCTHRTGPFTILDFPVRLRSFKATRQPSATRPPQWFACPSGLYSLLIFNPLSFHLHPPSPGNIFPQSSFQALQSKYSYATTTMTFSSPSMRAVRCIVSHTRGISVCITLGRRIVPGGRCLRRALE</sequence>
<dbReference type="Proteomes" id="UP000076738">
    <property type="component" value="Unassembled WGS sequence"/>
</dbReference>
<organism evidence="1 2">
    <name type="scientific">Calocera viscosa (strain TUFC12733)</name>
    <dbReference type="NCBI Taxonomy" id="1330018"/>
    <lineage>
        <taxon>Eukaryota</taxon>
        <taxon>Fungi</taxon>
        <taxon>Dikarya</taxon>
        <taxon>Basidiomycota</taxon>
        <taxon>Agaricomycotina</taxon>
        <taxon>Dacrymycetes</taxon>
        <taxon>Dacrymycetales</taxon>
        <taxon>Dacrymycetaceae</taxon>
        <taxon>Calocera</taxon>
    </lineage>
</organism>
<dbReference type="AlphaFoldDB" id="A0A167I0G4"/>
<evidence type="ECO:0000313" key="2">
    <source>
        <dbReference type="Proteomes" id="UP000076738"/>
    </source>
</evidence>
<proteinExistence type="predicted"/>
<gene>
    <name evidence="1" type="ORF">CALVIDRAFT_314078</name>
</gene>
<name>A0A167I0G4_CALVF</name>
<evidence type="ECO:0000313" key="1">
    <source>
        <dbReference type="EMBL" id="KZO92173.1"/>
    </source>
</evidence>
<dbReference type="EMBL" id="KV417313">
    <property type="protein sequence ID" value="KZO92173.1"/>
    <property type="molecule type" value="Genomic_DNA"/>
</dbReference>
<accession>A0A167I0G4</accession>
<protein>
    <submittedName>
        <fullName evidence="1">Uncharacterized protein</fullName>
    </submittedName>
</protein>